<keyword evidence="1 7" id="KW-1003">Cell membrane</keyword>
<dbReference type="RefSeq" id="WP_014456538.1">
    <property type="nucleotide sequence ID" value="NC_017098.1"/>
</dbReference>
<evidence type="ECO:0000256" key="3">
    <source>
        <dbReference type="ARBA" id="ARBA00022989"/>
    </source>
</evidence>
<keyword evidence="7" id="KW-0997">Cell inner membrane</keyword>
<sequence length="336" mass="37504">MKRLLFGCITVLGVAVLLAIGTAFWALSGSPVSFQDDIIISIERGQGTRSITRMLQSEGVVRHARLTELYARVTGTDTGLQAGRYLIPAGMPAAEIMRKIHSGDAVFEHIRVTIPEGWMINEIDAHLAGLGIYADGDFIRAAEDYARDPQRFPLLAYIPPQVSIEGYLFPQTYFILAETEPAELIDRMLAELHRSLPADIEERAAEQGMTVHEVLTLASIVQKESPAGDKHGIAGVFWNRLQRRIRLESDATVNYVLGTRNLQPTFADTAVQHPYNTYRNFGLPPGPIGNPGLEAIEATLDPDEHDYLFFLHKPTRETVFSYTFAEHLDAKRRYLD</sequence>
<dbReference type="InterPro" id="IPR003770">
    <property type="entry name" value="MLTG-like"/>
</dbReference>
<evidence type="ECO:0000313" key="9">
    <source>
        <dbReference type="Proteomes" id="UP000007383"/>
    </source>
</evidence>
<dbReference type="HAMAP" id="MF_02065">
    <property type="entry name" value="MltG"/>
    <property type="match status" value="1"/>
</dbReference>
<dbReference type="GO" id="GO:0005886">
    <property type="term" value="C:plasma membrane"/>
    <property type="evidence" value="ECO:0007669"/>
    <property type="project" value="UniProtKB-UniRule"/>
</dbReference>
<dbReference type="KEGG" id="sfc:Spiaf_2526"/>
<comment type="function">
    <text evidence="7">Functions as a peptidoglycan terminase that cleaves nascent peptidoglycan strands endolytically to terminate their elongation.</text>
</comment>
<proteinExistence type="inferred from homology"/>
<organism evidence="8 9">
    <name type="scientific">Spirochaeta africana (strain ATCC 700263 / DSM 8902 / Z-7692)</name>
    <dbReference type="NCBI Taxonomy" id="889378"/>
    <lineage>
        <taxon>Bacteria</taxon>
        <taxon>Pseudomonadati</taxon>
        <taxon>Spirochaetota</taxon>
        <taxon>Spirochaetia</taxon>
        <taxon>Spirochaetales</taxon>
        <taxon>Spirochaetaceae</taxon>
        <taxon>Spirochaeta</taxon>
    </lineage>
</organism>
<evidence type="ECO:0000256" key="5">
    <source>
        <dbReference type="ARBA" id="ARBA00023239"/>
    </source>
</evidence>
<evidence type="ECO:0000313" key="8">
    <source>
        <dbReference type="EMBL" id="AFG38556.1"/>
    </source>
</evidence>
<keyword evidence="2 7" id="KW-0812">Transmembrane</keyword>
<dbReference type="GO" id="GO:0008932">
    <property type="term" value="F:lytic endotransglycosylase activity"/>
    <property type="evidence" value="ECO:0007669"/>
    <property type="project" value="UniProtKB-UniRule"/>
</dbReference>
<evidence type="ECO:0000256" key="6">
    <source>
        <dbReference type="ARBA" id="ARBA00023316"/>
    </source>
</evidence>
<dbReference type="PANTHER" id="PTHR30518:SF2">
    <property type="entry name" value="ENDOLYTIC MUREIN TRANSGLYCOSYLASE"/>
    <property type="match status" value="1"/>
</dbReference>
<comment type="catalytic activity">
    <reaction evidence="7">
        <text>a peptidoglycan chain = a peptidoglycan chain with N-acetyl-1,6-anhydromuramyl-[peptide] at the reducing end + a peptidoglycan chain with N-acetylglucosamine at the non-reducing end.</text>
        <dbReference type="EC" id="4.2.2.29"/>
    </reaction>
</comment>
<gene>
    <name evidence="7" type="primary">mltG</name>
    <name evidence="8" type="ordered locus">Spiaf_2526</name>
</gene>
<dbReference type="EC" id="4.2.2.29" evidence="7"/>
<dbReference type="Pfam" id="PF02618">
    <property type="entry name" value="YceG"/>
    <property type="match status" value="1"/>
</dbReference>
<comment type="similarity">
    <text evidence="7">Belongs to the transglycosylase MltG family.</text>
</comment>
<dbReference type="EMBL" id="CP003282">
    <property type="protein sequence ID" value="AFG38556.1"/>
    <property type="molecule type" value="Genomic_DNA"/>
</dbReference>
<dbReference type="PATRIC" id="fig|889378.3.peg.2502"/>
<protein>
    <recommendedName>
        <fullName evidence="7">Endolytic murein transglycosylase</fullName>
        <ecNumber evidence="7">4.2.2.29</ecNumber>
    </recommendedName>
    <alternativeName>
        <fullName evidence="7">Peptidoglycan lytic transglycosylase</fullName>
    </alternativeName>
    <alternativeName>
        <fullName evidence="7">Peptidoglycan polymerization terminase</fullName>
    </alternativeName>
</protein>
<dbReference type="HOGENOM" id="CLU_025574_2_2_12"/>
<dbReference type="CDD" id="cd08010">
    <property type="entry name" value="MltG_like"/>
    <property type="match status" value="1"/>
</dbReference>
<evidence type="ECO:0000256" key="7">
    <source>
        <dbReference type="HAMAP-Rule" id="MF_02065"/>
    </source>
</evidence>
<dbReference type="Gene3D" id="3.30.1490.480">
    <property type="entry name" value="Endolytic murein transglycosylase"/>
    <property type="match status" value="1"/>
</dbReference>
<dbReference type="Proteomes" id="UP000007383">
    <property type="component" value="Chromosome"/>
</dbReference>
<feature type="site" description="Important for catalytic activity" evidence="7">
    <location>
        <position position="224"/>
    </location>
</feature>
<dbReference type="AlphaFoldDB" id="H9UM13"/>
<keyword evidence="9" id="KW-1185">Reference proteome</keyword>
<name>H9UM13_SPIAZ</name>
<dbReference type="GO" id="GO:0071555">
    <property type="term" value="P:cell wall organization"/>
    <property type="evidence" value="ECO:0007669"/>
    <property type="project" value="UniProtKB-KW"/>
</dbReference>
<evidence type="ECO:0000256" key="4">
    <source>
        <dbReference type="ARBA" id="ARBA00023136"/>
    </source>
</evidence>
<evidence type="ECO:0000256" key="1">
    <source>
        <dbReference type="ARBA" id="ARBA00022475"/>
    </source>
</evidence>
<keyword evidence="3 7" id="KW-1133">Transmembrane helix</keyword>
<dbReference type="STRING" id="889378.Spiaf_2526"/>
<reference evidence="9" key="1">
    <citation type="journal article" date="2013" name="Stand. Genomic Sci.">
        <title>Complete genome sequence of the halophilic bacterium Spirochaeta africana type strain (Z-7692(T)) from the alkaline Lake Magadi in the East African Rift.</title>
        <authorList>
            <person name="Liolos K."/>
            <person name="Abt B."/>
            <person name="Scheuner C."/>
            <person name="Teshima H."/>
            <person name="Held B."/>
            <person name="Lapidus A."/>
            <person name="Nolan M."/>
            <person name="Lucas S."/>
            <person name="Deshpande S."/>
            <person name="Cheng J.F."/>
            <person name="Tapia R."/>
            <person name="Goodwin L.A."/>
            <person name="Pitluck S."/>
            <person name="Pagani I."/>
            <person name="Ivanova N."/>
            <person name="Mavromatis K."/>
            <person name="Mikhailova N."/>
            <person name="Huntemann M."/>
            <person name="Pati A."/>
            <person name="Chen A."/>
            <person name="Palaniappan K."/>
            <person name="Land M."/>
            <person name="Rohde M."/>
            <person name="Tindall B.J."/>
            <person name="Detter J.C."/>
            <person name="Goker M."/>
            <person name="Bristow J."/>
            <person name="Eisen J.A."/>
            <person name="Markowitz V."/>
            <person name="Hugenholtz P."/>
            <person name="Woyke T."/>
            <person name="Klenk H.P."/>
            <person name="Kyrpides N.C."/>
        </authorList>
    </citation>
    <scope>NUCLEOTIDE SEQUENCE</scope>
    <source>
        <strain evidence="9">ATCC 700263 / DSM 8902 / Z-7692</strain>
    </source>
</reference>
<dbReference type="NCBIfam" id="TIGR00247">
    <property type="entry name" value="endolytic transglycosylase MltG"/>
    <property type="match status" value="1"/>
</dbReference>
<keyword evidence="4 7" id="KW-0472">Membrane</keyword>
<dbReference type="eggNOG" id="COG1559">
    <property type="taxonomic scope" value="Bacteria"/>
</dbReference>
<accession>H9UM13</accession>
<evidence type="ECO:0000256" key="2">
    <source>
        <dbReference type="ARBA" id="ARBA00022692"/>
    </source>
</evidence>
<dbReference type="PANTHER" id="PTHR30518">
    <property type="entry name" value="ENDOLYTIC MUREIN TRANSGLYCOSYLASE"/>
    <property type="match status" value="1"/>
</dbReference>
<keyword evidence="6 7" id="KW-0961">Cell wall biogenesis/degradation</keyword>
<dbReference type="GO" id="GO:0009252">
    <property type="term" value="P:peptidoglycan biosynthetic process"/>
    <property type="evidence" value="ECO:0007669"/>
    <property type="project" value="UniProtKB-UniRule"/>
</dbReference>
<keyword evidence="5 7" id="KW-0456">Lyase</keyword>